<protein>
    <submittedName>
        <fullName evidence="2">Uncharacterized protein</fullName>
    </submittedName>
</protein>
<feature type="region of interest" description="Disordered" evidence="1">
    <location>
        <begin position="1"/>
        <end position="37"/>
    </location>
</feature>
<organism evidence="2 3">
    <name type="scientific">Rhizophagus clarus</name>
    <dbReference type="NCBI Taxonomy" id="94130"/>
    <lineage>
        <taxon>Eukaryota</taxon>
        <taxon>Fungi</taxon>
        <taxon>Fungi incertae sedis</taxon>
        <taxon>Mucoromycota</taxon>
        <taxon>Glomeromycotina</taxon>
        <taxon>Glomeromycetes</taxon>
        <taxon>Glomerales</taxon>
        <taxon>Glomeraceae</taxon>
        <taxon>Rhizophagus</taxon>
    </lineage>
</organism>
<feature type="compositionally biased region" description="Polar residues" evidence="1">
    <location>
        <begin position="1"/>
        <end position="10"/>
    </location>
</feature>
<evidence type="ECO:0000313" key="3">
    <source>
        <dbReference type="Proteomes" id="UP000615446"/>
    </source>
</evidence>
<dbReference type="OrthoDB" id="10489425at2759"/>
<dbReference type="AlphaFoldDB" id="A0A8H3M4S4"/>
<evidence type="ECO:0000313" key="2">
    <source>
        <dbReference type="EMBL" id="GES97990.1"/>
    </source>
</evidence>
<dbReference type="EMBL" id="BLAL01000262">
    <property type="protein sequence ID" value="GES97990.1"/>
    <property type="molecule type" value="Genomic_DNA"/>
</dbReference>
<feature type="compositionally biased region" description="Polar residues" evidence="1">
    <location>
        <begin position="22"/>
        <end position="31"/>
    </location>
</feature>
<gene>
    <name evidence="2" type="ORF">RCL2_002455200</name>
</gene>
<proteinExistence type="predicted"/>
<name>A0A8H3M4S4_9GLOM</name>
<reference evidence="2" key="1">
    <citation type="submission" date="2019-10" db="EMBL/GenBank/DDBJ databases">
        <title>Conservation and host-specific expression of non-tandemly repeated heterogenous ribosome RNA gene in arbuscular mycorrhizal fungi.</title>
        <authorList>
            <person name="Maeda T."/>
            <person name="Kobayashi Y."/>
            <person name="Nakagawa T."/>
            <person name="Ezawa T."/>
            <person name="Yamaguchi K."/>
            <person name="Bino T."/>
            <person name="Nishimoto Y."/>
            <person name="Shigenobu S."/>
            <person name="Kawaguchi M."/>
        </authorList>
    </citation>
    <scope>NUCLEOTIDE SEQUENCE</scope>
    <source>
        <strain evidence="2">HR1</strain>
    </source>
</reference>
<comment type="caution">
    <text evidence="2">The sequence shown here is derived from an EMBL/GenBank/DDBJ whole genome shotgun (WGS) entry which is preliminary data.</text>
</comment>
<evidence type="ECO:0000256" key="1">
    <source>
        <dbReference type="SAM" id="MobiDB-lite"/>
    </source>
</evidence>
<accession>A0A8H3M4S4</accession>
<sequence length="86" mass="10150">MTSNNSSNHENSFKVLAPINYGRTSRTPRSNISDRRRKHRIQRNMNKTISRLQIQQDTLNRIKNLPRQITSDPLIDFFYNGSTFEI</sequence>
<dbReference type="Proteomes" id="UP000615446">
    <property type="component" value="Unassembled WGS sequence"/>
</dbReference>